<accession>A0A6F8V8Z0</accession>
<feature type="chain" id="PRO_5026115786" description="DUF4197 domain-containing protein" evidence="1">
    <location>
        <begin position="20"/>
        <end position="227"/>
    </location>
</feature>
<reference evidence="3" key="1">
    <citation type="submission" date="2020-03" db="EMBL/GenBank/DDBJ databases">
        <title>Complete genome sequence of sulfur-oxidizing bacterium skT11.</title>
        <authorList>
            <person name="Kanda M."/>
            <person name="Kojima H."/>
            <person name="Fukui M."/>
        </authorList>
    </citation>
    <scope>NUCLEOTIDE SEQUENCE [LARGE SCALE GENOMIC DNA]</scope>
    <source>
        <strain evidence="3">skT11</strain>
    </source>
</reference>
<dbReference type="KEGG" id="slac:SKTS_01250"/>
<evidence type="ECO:0000313" key="3">
    <source>
        <dbReference type="Proteomes" id="UP000502260"/>
    </source>
</evidence>
<keyword evidence="3" id="KW-1185">Reference proteome</keyword>
<name>A0A6F8V8Z0_9PROT</name>
<keyword evidence="1" id="KW-0732">Signal</keyword>
<dbReference type="InterPro" id="IPR025245">
    <property type="entry name" value="DUF4197"/>
</dbReference>
<dbReference type="Pfam" id="PF13852">
    <property type="entry name" value="DUF4197"/>
    <property type="match status" value="1"/>
</dbReference>
<evidence type="ECO:0000256" key="1">
    <source>
        <dbReference type="SAM" id="SignalP"/>
    </source>
</evidence>
<dbReference type="AlphaFoldDB" id="A0A6F8V8Z0"/>
<protein>
    <recommendedName>
        <fullName evidence="4">DUF4197 domain-containing protein</fullName>
    </recommendedName>
</protein>
<feature type="signal peptide" evidence="1">
    <location>
        <begin position="1"/>
        <end position="19"/>
    </location>
</feature>
<sequence>MSKWLMVLAGLMLSSSLNAAGLDDLSNRDASAGLKEALTKSAVAAVSQLGAADGFLGNDKVRIPLPDSLRKAEGLLRTMGMGQQADELKVAMNRAAESAVKEARPILVGAVKKMTVSDAKDVLSGGDEAATQYFRRTTDKDLAAKFAPIVKNATARVRLAEKYNQYAGKAAKLGLMDASDADLDQYVTKKTLDGLFLVIGEQERAIRQDPVGQGSALLRKVFGAVAP</sequence>
<gene>
    <name evidence="2" type="ORF">SKTS_01250</name>
</gene>
<dbReference type="Proteomes" id="UP000502260">
    <property type="component" value="Chromosome"/>
</dbReference>
<dbReference type="RefSeq" id="WP_173058855.1">
    <property type="nucleotide sequence ID" value="NZ_AP022853.1"/>
</dbReference>
<proteinExistence type="predicted"/>
<evidence type="ECO:0008006" key="4">
    <source>
        <dbReference type="Google" id="ProtNLM"/>
    </source>
</evidence>
<dbReference type="EMBL" id="AP022853">
    <property type="protein sequence ID" value="BCB25239.1"/>
    <property type="molecule type" value="Genomic_DNA"/>
</dbReference>
<evidence type="ECO:0000313" key="2">
    <source>
        <dbReference type="EMBL" id="BCB25239.1"/>
    </source>
</evidence>
<organism evidence="2 3">
    <name type="scientific">Sulfurimicrobium lacus</name>
    <dbReference type="NCBI Taxonomy" id="2715678"/>
    <lineage>
        <taxon>Bacteria</taxon>
        <taxon>Pseudomonadati</taxon>
        <taxon>Pseudomonadota</taxon>
        <taxon>Betaproteobacteria</taxon>
        <taxon>Nitrosomonadales</taxon>
        <taxon>Sulfuricellaceae</taxon>
        <taxon>Sulfurimicrobium</taxon>
    </lineage>
</organism>